<feature type="compositionally biased region" description="Basic and acidic residues" evidence="2">
    <location>
        <begin position="150"/>
        <end position="161"/>
    </location>
</feature>
<dbReference type="VEuPathDB" id="FungiDB:PPTG_09449"/>
<evidence type="ECO:0000313" key="6">
    <source>
        <dbReference type="Proteomes" id="UP000053864"/>
    </source>
</evidence>
<dbReference type="AlphaFoldDB" id="W2LK54"/>
<dbReference type="Proteomes" id="UP000053236">
    <property type="component" value="Unassembled WGS sequence"/>
</dbReference>
<dbReference type="InterPro" id="IPR026766">
    <property type="entry name" value="Fam133"/>
</dbReference>
<accession>W2LK54</accession>
<dbReference type="EMBL" id="KI685374">
    <property type="protein sequence ID" value="ETK91265.1"/>
    <property type="molecule type" value="Genomic_DNA"/>
</dbReference>
<feature type="compositionally biased region" description="Basic and acidic residues" evidence="2">
    <location>
        <begin position="102"/>
        <end position="125"/>
    </location>
</feature>
<dbReference type="EMBL" id="KI678666">
    <property type="protein sequence ID" value="ETL97832.1"/>
    <property type="molecule type" value="Genomic_DNA"/>
</dbReference>
<gene>
    <name evidence="3" type="ORF">L915_05121</name>
    <name evidence="4" type="ORF">L916_05077</name>
    <name evidence="5" type="ORF">L917_04963</name>
</gene>
<dbReference type="Proteomes" id="UP000053864">
    <property type="component" value="Unassembled WGS sequence"/>
</dbReference>
<dbReference type="PANTHER" id="PTHR31911">
    <property type="entry name" value="PROTEIN FAM133"/>
    <property type="match status" value="1"/>
</dbReference>
<dbReference type="OrthoDB" id="164904at2759"/>
<feature type="compositionally biased region" description="Acidic residues" evidence="2">
    <location>
        <begin position="140"/>
        <end position="149"/>
    </location>
</feature>
<feature type="compositionally biased region" description="Low complexity" evidence="2">
    <location>
        <begin position="126"/>
        <end position="139"/>
    </location>
</feature>
<name>W2LK54_PHYNI</name>
<proteinExistence type="inferred from homology"/>
<evidence type="ECO:0000313" key="3">
    <source>
        <dbReference type="EMBL" id="ETK91265.1"/>
    </source>
</evidence>
<dbReference type="PANTHER" id="PTHR31911:SF1">
    <property type="entry name" value="FAMILY WITH SEQUENCE SIMILARITY 133 MEMBER B-RELATED"/>
    <property type="match status" value="1"/>
</dbReference>
<evidence type="ECO:0000313" key="4">
    <source>
        <dbReference type="EMBL" id="ETL44663.1"/>
    </source>
</evidence>
<reference evidence="3" key="2">
    <citation type="submission" date="2013-11" db="EMBL/GenBank/DDBJ databases">
        <title>The Genome Sequence of Phytophthora parasitica CJ02B3.</title>
        <authorList>
            <consortium name="The Broad Institute Genomics Platform"/>
            <person name="Russ C."/>
            <person name="Tyler B."/>
            <person name="Panabieres F."/>
            <person name="Shan W."/>
            <person name="Tripathy S."/>
            <person name="Grunwald N."/>
            <person name="Machado M."/>
            <person name="Johnson C.S."/>
            <person name="Arredondo F."/>
            <person name="Hong C."/>
            <person name="Coffey M."/>
            <person name="Young S.K."/>
            <person name="Zeng Q."/>
            <person name="Gargeya S."/>
            <person name="Fitzgerald M."/>
            <person name="Abouelleil A."/>
            <person name="Alvarado L."/>
            <person name="Chapman S.B."/>
            <person name="Gainer-Dewar J."/>
            <person name="Goldberg J."/>
            <person name="Griggs A."/>
            <person name="Gujja S."/>
            <person name="Hansen M."/>
            <person name="Howarth C."/>
            <person name="Imamovic A."/>
            <person name="Ireland A."/>
            <person name="Larimer J."/>
            <person name="McCowan C."/>
            <person name="Murphy C."/>
            <person name="Pearson M."/>
            <person name="Poon T.W."/>
            <person name="Priest M."/>
            <person name="Roberts A."/>
            <person name="Saif S."/>
            <person name="Shea T."/>
            <person name="Sykes S."/>
            <person name="Wortman J."/>
            <person name="Nusbaum C."/>
            <person name="Birren B."/>
        </authorList>
    </citation>
    <scope>NUCLEOTIDE SEQUENCE [LARGE SCALE GENOMIC DNA]</scope>
    <source>
        <strain evidence="3">CJ02B3</strain>
    </source>
</reference>
<reference evidence="5" key="1">
    <citation type="submission" date="2013-11" db="EMBL/GenBank/DDBJ databases">
        <title>The Genome Sequence of Phytophthora parasitica CHvinca01.</title>
        <authorList>
            <consortium name="The Broad Institute Genomics Platform"/>
            <person name="Russ C."/>
            <person name="Tyler B."/>
            <person name="Panabieres F."/>
            <person name="Shan W."/>
            <person name="Tripathy S."/>
            <person name="Grunwald N."/>
            <person name="Machado M."/>
            <person name="Johnson C.S."/>
            <person name="Arredondo F."/>
            <person name="Hong C."/>
            <person name="Coffey M."/>
            <person name="Young S.K."/>
            <person name="Zeng Q."/>
            <person name="Gargeya S."/>
            <person name="Fitzgerald M."/>
            <person name="Abouelleil A."/>
            <person name="Alvarado L."/>
            <person name="Chapman S.B."/>
            <person name="Gainer-Dewar J."/>
            <person name="Goldberg J."/>
            <person name="Griggs A."/>
            <person name="Gujja S."/>
            <person name="Hansen M."/>
            <person name="Howarth C."/>
            <person name="Imamovic A."/>
            <person name="Ireland A."/>
            <person name="Larimer J."/>
            <person name="McCowan C."/>
            <person name="Murphy C."/>
            <person name="Pearson M."/>
            <person name="Poon T.W."/>
            <person name="Priest M."/>
            <person name="Roberts A."/>
            <person name="Saif S."/>
            <person name="Shea T."/>
            <person name="Sykes S."/>
            <person name="Wortman J."/>
            <person name="Nusbaum C."/>
            <person name="Birren B."/>
        </authorList>
    </citation>
    <scope>NUCLEOTIDE SEQUENCE [LARGE SCALE GENOMIC DNA]</scope>
    <source>
        <strain evidence="5">CHvinca01</strain>
    </source>
</reference>
<evidence type="ECO:0000256" key="1">
    <source>
        <dbReference type="ARBA" id="ARBA00009569"/>
    </source>
</evidence>
<comment type="similarity">
    <text evidence="1">Belongs to the FAM133 family.</text>
</comment>
<reference evidence="4 6" key="3">
    <citation type="submission" date="2013-11" db="EMBL/GenBank/DDBJ databases">
        <title>The Genome Sequence of Phytophthora parasitica CJ05E6.</title>
        <authorList>
            <consortium name="The Broad Institute Genomics Platform"/>
            <person name="Russ C."/>
            <person name="Tyler B."/>
            <person name="Panabieres F."/>
            <person name="Shan W."/>
            <person name="Tripathy S."/>
            <person name="Grunwald N."/>
            <person name="Machado M."/>
            <person name="Johnson C.S."/>
            <person name="Arredondo F."/>
            <person name="Hong C."/>
            <person name="Coffey M."/>
            <person name="Young S.K."/>
            <person name="Zeng Q."/>
            <person name="Gargeya S."/>
            <person name="Fitzgerald M."/>
            <person name="Abouelleil A."/>
            <person name="Alvarado L."/>
            <person name="Chapman S.B."/>
            <person name="Gainer-Dewar J."/>
            <person name="Goldberg J."/>
            <person name="Griggs A."/>
            <person name="Gujja S."/>
            <person name="Hansen M."/>
            <person name="Howarth C."/>
            <person name="Imamovic A."/>
            <person name="Ireland A."/>
            <person name="Larimer J."/>
            <person name="McCowan C."/>
            <person name="Murphy C."/>
            <person name="Pearson M."/>
            <person name="Poon T.W."/>
            <person name="Priest M."/>
            <person name="Roberts A."/>
            <person name="Saif S."/>
            <person name="Shea T."/>
            <person name="Sykes S."/>
            <person name="Wortman J."/>
            <person name="Nusbaum C."/>
            <person name="Birren B."/>
        </authorList>
    </citation>
    <scope>NUCLEOTIDE SEQUENCE [LARGE SCALE GENOMIC DNA]</scope>
    <source>
        <strain evidence="4 6">CJ05E6</strain>
    </source>
</reference>
<dbReference type="VEuPathDB" id="FungiDB:PPTG_09448"/>
<dbReference type="EMBL" id="KI671934">
    <property type="protein sequence ID" value="ETL44663.1"/>
    <property type="molecule type" value="Genomic_DNA"/>
</dbReference>
<protein>
    <submittedName>
        <fullName evidence="5">Uncharacterized protein</fullName>
    </submittedName>
</protein>
<sequence>MSMASMTTLSLSERILYHVNAPELHRSSNVVLQEEFSALDVSVSDIVAIFAKVEEVRDAINQLEQSKASTGHSDTLLKVLGSTLQLQQELNNKLKELMSEMKVKVTKDENNPKKRKPDEKKHEKSTSLSNFSSSWSSSSSEDDDCDGEEEVNKQEKQKLAEGSKQPKLSEFVAANGKRESADLSLAHEALSSLSNMTTDNNILQFKVTDKWAETLFKLKLILNRLSSRNANTPDKPTAEVTSRALEAAVVALRKFDWTPELAEEVRGLLAALSDACSKNETLMVYFHRVRAELESLEMNMPQAKPVTIMSTESLDVQILHFKKLVQKVQKLPRREKSKCAMEAIELMQHVMAMDHSRTHRTEVRRAAKAVKYWFCAVPFRIELGDVYESFTNKFAGYCKSLKGSKYEGDVDGMLRVLDTRRRKFKTPAKTKRKQDQLKAIIADVEQWQADTFSSSQMASAITRFSSVATYQVKEWDPLADSNSRLCVDKLIRCIHLMPQRSHRDKYLKTLNKWKKSIDTYQ</sequence>
<feature type="region of interest" description="Disordered" evidence="2">
    <location>
        <begin position="102"/>
        <end position="168"/>
    </location>
</feature>
<evidence type="ECO:0000313" key="5">
    <source>
        <dbReference type="EMBL" id="ETL97832.1"/>
    </source>
</evidence>
<dbReference type="Proteomes" id="UP000054423">
    <property type="component" value="Unassembled WGS sequence"/>
</dbReference>
<evidence type="ECO:0000256" key="2">
    <source>
        <dbReference type="SAM" id="MobiDB-lite"/>
    </source>
</evidence>
<organism evidence="5">
    <name type="scientific">Phytophthora nicotianae</name>
    <name type="common">Potato buckeye rot agent</name>
    <name type="synonym">Phytophthora parasitica</name>
    <dbReference type="NCBI Taxonomy" id="4792"/>
    <lineage>
        <taxon>Eukaryota</taxon>
        <taxon>Sar</taxon>
        <taxon>Stramenopiles</taxon>
        <taxon>Oomycota</taxon>
        <taxon>Peronosporomycetes</taxon>
        <taxon>Peronosporales</taxon>
        <taxon>Peronosporaceae</taxon>
        <taxon>Phytophthora</taxon>
    </lineage>
</organism>